<feature type="coiled-coil region" evidence="1">
    <location>
        <begin position="75"/>
        <end position="102"/>
    </location>
</feature>
<evidence type="ECO:0000313" key="2">
    <source>
        <dbReference type="EMBL" id="MDI6452176.1"/>
    </source>
</evidence>
<accession>A0AAW6U9I2</accession>
<dbReference type="RefSeq" id="WP_282838591.1">
    <property type="nucleotide sequence ID" value="NZ_JASCXW010000002.1"/>
</dbReference>
<keyword evidence="1" id="KW-0175">Coiled coil</keyword>
<protein>
    <recommendedName>
        <fullName evidence="4">DUF47 family protein</fullName>
    </recommendedName>
</protein>
<reference evidence="2" key="1">
    <citation type="submission" date="2023-05" db="EMBL/GenBank/DDBJ databases">
        <title>Mariniplasma microaerophilum sp. nov., a novel anaerobic mollicute isolated from terrestrial mud volcano, Taman Peninsula, Russia.</title>
        <authorList>
            <person name="Khomyakova M.A."/>
            <person name="Merkel A.Y."/>
            <person name="Slobodkin A.I."/>
        </authorList>
    </citation>
    <scope>NUCLEOTIDE SEQUENCE</scope>
    <source>
        <strain evidence="2">M4Ah</strain>
    </source>
</reference>
<dbReference type="Proteomes" id="UP001431532">
    <property type="component" value="Unassembled WGS sequence"/>
</dbReference>
<dbReference type="EMBL" id="JASCXW010000002">
    <property type="protein sequence ID" value="MDI6452176.1"/>
    <property type="molecule type" value="Genomic_DNA"/>
</dbReference>
<organism evidence="2 3">
    <name type="scientific">Peloplasma aerotolerans</name>
    <dbReference type="NCBI Taxonomy" id="3044389"/>
    <lineage>
        <taxon>Bacteria</taxon>
        <taxon>Bacillati</taxon>
        <taxon>Mycoplasmatota</taxon>
        <taxon>Mollicutes</taxon>
        <taxon>Acholeplasmatales</taxon>
        <taxon>Acholeplasmataceae</taxon>
        <taxon>Peloplasma</taxon>
    </lineage>
</organism>
<evidence type="ECO:0000313" key="3">
    <source>
        <dbReference type="Proteomes" id="UP001431532"/>
    </source>
</evidence>
<comment type="caution">
    <text evidence="2">The sequence shown here is derived from an EMBL/GenBank/DDBJ whole genome shotgun (WGS) entry which is preliminary data.</text>
</comment>
<evidence type="ECO:0000256" key="1">
    <source>
        <dbReference type="SAM" id="Coils"/>
    </source>
</evidence>
<gene>
    <name evidence="2" type="ORF">QJ521_01260</name>
</gene>
<keyword evidence="3" id="KW-1185">Reference proteome</keyword>
<proteinExistence type="predicted"/>
<evidence type="ECO:0008006" key="4">
    <source>
        <dbReference type="Google" id="ProtNLM"/>
    </source>
</evidence>
<dbReference type="AlphaFoldDB" id="A0AAW6U9I2"/>
<sequence length="183" mass="22008">MRDEKVYHEYANWKLEHHELLKYLVDKNSDLIIRFKHVIDVTDHLYDKLIDDTTYTDEEDHIFETGFYYLADQIHEIVELLNRAYDNNIKDLENRAKDVNLLLSTIDFQNELLGVENFEQKDMDSLVQFEQDILKKLESKEEVPMDMFVKLDQMTFDLFKRLDVEYYAINDIFLEIADELGIL</sequence>
<name>A0AAW6U9I2_9MOLU</name>